<dbReference type="Proteomes" id="UP001196413">
    <property type="component" value="Unassembled WGS sequence"/>
</dbReference>
<proteinExistence type="predicted"/>
<sequence length="163" mass="18756">MAKYRRKIPLSMLRIFIRQKLSIVILKRECLWKNAPSDGLLDTSDFWYFKKTDNKILPVQIQPGRADIPQGSHLVLAGNTSSTADSAVIVSAPVACQRSPGNLTFHYWLYNQGKIEVIVMSCHTQEEGVYRTLFRPKISCHILRTRVMISVQYTFQLLRNRSD</sequence>
<evidence type="ECO:0000313" key="1">
    <source>
        <dbReference type="EMBL" id="KAJ1374332.1"/>
    </source>
</evidence>
<name>A0AAD5WKZ6_PARTN</name>
<keyword evidence="2" id="KW-1185">Reference proteome</keyword>
<protein>
    <submittedName>
        <fullName evidence="1">Uncharacterized protein</fullName>
    </submittedName>
</protein>
<reference evidence="1" key="1">
    <citation type="submission" date="2021-06" db="EMBL/GenBank/DDBJ databases">
        <title>Parelaphostrongylus tenuis whole genome reference sequence.</title>
        <authorList>
            <person name="Garwood T.J."/>
            <person name="Larsen P.A."/>
            <person name="Fountain-Jones N.M."/>
            <person name="Garbe J.R."/>
            <person name="Macchietto M.G."/>
            <person name="Kania S.A."/>
            <person name="Gerhold R.W."/>
            <person name="Richards J.E."/>
            <person name="Wolf T.M."/>
        </authorList>
    </citation>
    <scope>NUCLEOTIDE SEQUENCE</scope>
    <source>
        <strain evidence="1">MNPRO001-30</strain>
        <tissue evidence="1">Meninges</tissue>
    </source>
</reference>
<comment type="caution">
    <text evidence="1">The sequence shown here is derived from an EMBL/GenBank/DDBJ whole genome shotgun (WGS) entry which is preliminary data.</text>
</comment>
<evidence type="ECO:0000313" key="2">
    <source>
        <dbReference type="Proteomes" id="UP001196413"/>
    </source>
</evidence>
<dbReference type="EMBL" id="JAHQIW010007448">
    <property type="protein sequence ID" value="KAJ1374332.1"/>
    <property type="molecule type" value="Genomic_DNA"/>
</dbReference>
<accession>A0AAD5WKZ6</accession>
<dbReference type="AlphaFoldDB" id="A0AAD5WKZ6"/>
<gene>
    <name evidence="1" type="ORF">KIN20_036998</name>
</gene>
<organism evidence="1 2">
    <name type="scientific">Parelaphostrongylus tenuis</name>
    <name type="common">Meningeal worm</name>
    <dbReference type="NCBI Taxonomy" id="148309"/>
    <lineage>
        <taxon>Eukaryota</taxon>
        <taxon>Metazoa</taxon>
        <taxon>Ecdysozoa</taxon>
        <taxon>Nematoda</taxon>
        <taxon>Chromadorea</taxon>
        <taxon>Rhabditida</taxon>
        <taxon>Rhabditina</taxon>
        <taxon>Rhabditomorpha</taxon>
        <taxon>Strongyloidea</taxon>
        <taxon>Metastrongylidae</taxon>
        <taxon>Parelaphostrongylus</taxon>
    </lineage>
</organism>